<proteinExistence type="inferred from homology"/>
<dbReference type="AlphaFoldDB" id="A0A8J3IGL1"/>
<comment type="caution">
    <text evidence="5">The sequence shown here is derived from an EMBL/GenBank/DDBJ whole genome shotgun (WGS) entry which is preliminary data.</text>
</comment>
<evidence type="ECO:0000256" key="1">
    <source>
        <dbReference type="ARBA" id="ARBA00006484"/>
    </source>
</evidence>
<keyword evidence="6" id="KW-1185">Reference proteome</keyword>
<dbReference type="SUPFAM" id="SSF51735">
    <property type="entry name" value="NAD(P)-binding Rossmann-fold domains"/>
    <property type="match status" value="1"/>
</dbReference>
<dbReference type="PANTHER" id="PTHR44196">
    <property type="entry name" value="DEHYDROGENASE/REDUCTASE SDR FAMILY MEMBER 7B"/>
    <property type="match status" value="1"/>
</dbReference>
<dbReference type="CDD" id="cd05233">
    <property type="entry name" value="SDR_c"/>
    <property type="match status" value="1"/>
</dbReference>
<gene>
    <name evidence="5" type="ORF">KSF_004230</name>
</gene>
<dbReference type="EMBL" id="BNJK01000001">
    <property type="protein sequence ID" value="GHO90375.1"/>
    <property type="molecule type" value="Genomic_DNA"/>
</dbReference>
<dbReference type="Proteomes" id="UP000597444">
    <property type="component" value="Unassembled WGS sequence"/>
</dbReference>
<dbReference type="Gene3D" id="3.40.50.720">
    <property type="entry name" value="NAD(P)-binding Rossmann-like Domain"/>
    <property type="match status" value="1"/>
</dbReference>
<dbReference type="InterPro" id="IPR002347">
    <property type="entry name" value="SDR_fam"/>
</dbReference>
<accession>A0A8J3IGL1</accession>
<dbReference type="InterPro" id="IPR057326">
    <property type="entry name" value="KR_dom"/>
</dbReference>
<feature type="domain" description="Ketoreductase" evidence="4">
    <location>
        <begin position="10"/>
        <end position="192"/>
    </location>
</feature>
<dbReference type="RefSeq" id="WP_220201345.1">
    <property type="nucleotide sequence ID" value="NZ_BNJK01000001.1"/>
</dbReference>
<evidence type="ECO:0000313" key="5">
    <source>
        <dbReference type="EMBL" id="GHO90375.1"/>
    </source>
</evidence>
<evidence type="ECO:0000256" key="3">
    <source>
        <dbReference type="RuleBase" id="RU000363"/>
    </source>
</evidence>
<dbReference type="PRINTS" id="PR00081">
    <property type="entry name" value="GDHRDH"/>
</dbReference>
<evidence type="ECO:0000256" key="2">
    <source>
        <dbReference type="ARBA" id="ARBA00023002"/>
    </source>
</evidence>
<evidence type="ECO:0000259" key="4">
    <source>
        <dbReference type="SMART" id="SM00822"/>
    </source>
</evidence>
<dbReference type="SMART" id="SM00822">
    <property type="entry name" value="PKS_KR"/>
    <property type="match status" value="1"/>
</dbReference>
<sequence length="242" mass="25584">MTNQYDLASQVVLIAGASSGMGKATALAAAGAGARLIIAARNTTELENVRSSIEGSSVVAVPTDLTNPQAVHHLVEVALNQYGRIDTIVNSVGTNIPRRAIDELTPESWADMVAINLTTAFNLTQAIVPVFRRQKGGLLIHISSSAARKPDRSGVAYQASKAGVVGLAHGTMEEEREHGIRTTVIFPGLTDTPLVLKRPTPPSPEILAQALQPEDVAAACLFVMTLPARAHVPELVLYPSRS</sequence>
<organism evidence="5 6">
    <name type="scientific">Reticulibacter mediterranei</name>
    <dbReference type="NCBI Taxonomy" id="2778369"/>
    <lineage>
        <taxon>Bacteria</taxon>
        <taxon>Bacillati</taxon>
        <taxon>Chloroflexota</taxon>
        <taxon>Ktedonobacteria</taxon>
        <taxon>Ktedonobacterales</taxon>
        <taxon>Reticulibacteraceae</taxon>
        <taxon>Reticulibacter</taxon>
    </lineage>
</organism>
<dbReference type="Pfam" id="PF00106">
    <property type="entry name" value="adh_short"/>
    <property type="match status" value="1"/>
</dbReference>
<dbReference type="PRINTS" id="PR00080">
    <property type="entry name" value="SDRFAMILY"/>
</dbReference>
<keyword evidence="2" id="KW-0560">Oxidoreductase</keyword>
<dbReference type="PANTHER" id="PTHR44196:SF1">
    <property type="entry name" value="DEHYDROGENASE_REDUCTASE SDR FAMILY MEMBER 7B"/>
    <property type="match status" value="1"/>
</dbReference>
<evidence type="ECO:0000313" key="6">
    <source>
        <dbReference type="Proteomes" id="UP000597444"/>
    </source>
</evidence>
<dbReference type="GO" id="GO:0016491">
    <property type="term" value="F:oxidoreductase activity"/>
    <property type="evidence" value="ECO:0007669"/>
    <property type="project" value="UniProtKB-KW"/>
</dbReference>
<dbReference type="GO" id="GO:0016020">
    <property type="term" value="C:membrane"/>
    <property type="evidence" value="ECO:0007669"/>
    <property type="project" value="TreeGrafter"/>
</dbReference>
<dbReference type="InterPro" id="IPR036291">
    <property type="entry name" value="NAD(P)-bd_dom_sf"/>
</dbReference>
<protein>
    <submittedName>
        <fullName evidence="5">Oxidoreductase</fullName>
    </submittedName>
</protein>
<reference evidence="5" key="1">
    <citation type="submission" date="2020-10" db="EMBL/GenBank/DDBJ databases">
        <title>Taxonomic study of unclassified bacteria belonging to the class Ktedonobacteria.</title>
        <authorList>
            <person name="Yabe S."/>
            <person name="Wang C.M."/>
            <person name="Zheng Y."/>
            <person name="Sakai Y."/>
            <person name="Cavaletti L."/>
            <person name="Monciardini P."/>
            <person name="Donadio S."/>
        </authorList>
    </citation>
    <scope>NUCLEOTIDE SEQUENCE</scope>
    <source>
        <strain evidence="5">ID150040</strain>
    </source>
</reference>
<name>A0A8J3IGL1_9CHLR</name>
<comment type="similarity">
    <text evidence="1 3">Belongs to the short-chain dehydrogenases/reductases (SDR) family.</text>
</comment>